<feature type="transmembrane region" description="Helical" evidence="10">
    <location>
        <begin position="50"/>
        <end position="76"/>
    </location>
</feature>
<organism evidence="13 14">
    <name type="scientific">Wallemia hederae</name>
    <dbReference type="NCBI Taxonomy" id="1540922"/>
    <lineage>
        <taxon>Eukaryota</taxon>
        <taxon>Fungi</taxon>
        <taxon>Dikarya</taxon>
        <taxon>Basidiomycota</taxon>
        <taxon>Wallemiomycotina</taxon>
        <taxon>Wallemiomycetes</taxon>
        <taxon>Wallemiales</taxon>
        <taxon>Wallemiaceae</taxon>
        <taxon>Wallemia</taxon>
    </lineage>
</organism>
<feature type="compositionally biased region" description="Low complexity" evidence="9">
    <location>
        <begin position="853"/>
        <end position="881"/>
    </location>
</feature>
<dbReference type="GO" id="GO:0005524">
    <property type="term" value="F:ATP binding"/>
    <property type="evidence" value="ECO:0007669"/>
    <property type="project" value="UniProtKB-KW"/>
</dbReference>
<dbReference type="GO" id="GO:0016020">
    <property type="term" value="C:membrane"/>
    <property type="evidence" value="ECO:0007669"/>
    <property type="project" value="UniProtKB-SubCell"/>
</dbReference>
<dbReference type="EMBL" id="SPNW01000035">
    <property type="protein sequence ID" value="TIA88648.1"/>
    <property type="molecule type" value="Genomic_DNA"/>
</dbReference>
<feature type="transmembrane region" description="Helical" evidence="10">
    <location>
        <begin position="127"/>
        <end position="147"/>
    </location>
</feature>
<feature type="transmembrane region" description="Helical" evidence="10">
    <location>
        <begin position="501"/>
        <end position="519"/>
    </location>
</feature>
<evidence type="ECO:0000256" key="6">
    <source>
        <dbReference type="ARBA" id="ARBA00022989"/>
    </source>
</evidence>
<feature type="transmembrane region" description="Helical" evidence="10">
    <location>
        <begin position="381"/>
        <end position="403"/>
    </location>
</feature>
<dbReference type="Gene3D" id="3.40.50.300">
    <property type="entry name" value="P-loop containing nucleotide triphosphate hydrolases"/>
    <property type="match status" value="1"/>
</dbReference>
<evidence type="ECO:0000313" key="14">
    <source>
        <dbReference type="Proteomes" id="UP000310189"/>
    </source>
</evidence>
<feature type="compositionally biased region" description="Basic and acidic residues" evidence="9">
    <location>
        <begin position="840"/>
        <end position="852"/>
    </location>
</feature>
<dbReference type="InterPro" id="IPR017871">
    <property type="entry name" value="ABC_transporter-like_CS"/>
</dbReference>
<comment type="similarity">
    <text evidence="8">Belongs to the ABC transporter superfamily. ABCB family. Heavy Metal importer (TC 3.A.1.210) subfamily.</text>
</comment>
<dbReference type="PROSITE" id="PS00211">
    <property type="entry name" value="ABC_TRANSPORTER_1"/>
    <property type="match status" value="1"/>
</dbReference>
<dbReference type="SUPFAM" id="SSF90123">
    <property type="entry name" value="ABC transporter transmembrane region"/>
    <property type="match status" value="1"/>
</dbReference>
<evidence type="ECO:0000256" key="10">
    <source>
        <dbReference type="SAM" id="Phobius"/>
    </source>
</evidence>
<dbReference type="GO" id="GO:0016887">
    <property type="term" value="F:ATP hydrolysis activity"/>
    <property type="evidence" value="ECO:0007669"/>
    <property type="project" value="InterPro"/>
</dbReference>
<evidence type="ECO:0000313" key="13">
    <source>
        <dbReference type="EMBL" id="TIA88648.1"/>
    </source>
</evidence>
<dbReference type="Pfam" id="PF00005">
    <property type="entry name" value="ABC_tran"/>
    <property type="match status" value="1"/>
</dbReference>
<comment type="caution">
    <text evidence="13">The sequence shown here is derived from an EMBL/GenBank/DDBJ whole genome shotgun (WGS) entry which is preliminary data.</text>
</comment>
<protein>
    <recommendedName>
        <fullName evidence="15">ABC transporter domain-containing protein</fullName>
    </recommendedName>
</protein>
<dbReference type="SMART" id="SM00382">
    <property type="entry name" value="AAA"/>
    <property type="match status" value="1"/>
</dbReference>
<dbReference type="SUPFAM" id="SSF52540">
    <property type="entry name" value="P-loop containing nucleoside triphosphate hydrolases"/>
    <property type="match status" value="1"/>
</dbReference>
<dbReference type="Gene3D" id="1.20.1560.10">
    <property type="entry name" value="ABC transporter type 1, transmembrane domain"/>
    <property type="match status" value="1"/>
</dbReference>
<feature type="transmembrane region" description="Helical" evidence="10">
    <location>
        <begin position="309"/>
        <end position="336"/>
    </location>
</feature>
<evidence type="ECO:0000256" key="7">
    <source>
        <dbReference type="ARBA" id="ARBA00023136"/>
    </source>
</evidence>
<evidence type="ECO:0000256" key="5">
    <source>
        <dbReference type="ARBA" id="ARBA00022840"/>
    </source>
</evidence>
<feature type="transmembrane region" description="Helical" evidence="10">
    <location>
        <begin position="409"/>
        <end position="429"/>
    </location>
</feature>
<sequence length="928" mass="102581">MWALNATSRFIVELRYAISLLLNLLVAISAASVYLSSTDASPSPRNYRRVWIFIITQCTLFTYFADAFASFVHFFVYKSQYTNPVVYAHWLALVVHCIGSGAAYAFGTLAMAYALQRNRSVVQYVKAFYVTSAALETTVLVAWLYYIRVYLNSSSLPKIAIVHIGIQALRVLCLALANALLYSPLTLRSDSEGDTVGERTSLRAGEGVATKSTQNAYGSVTNEESTTEASASASASASTQPSAGMSAFMKRMYQLGDVLWPRNSPYLQSIAFFCLGLLLLGRYINLVVPIQLGKVVQDLSSYSSPWKHLIIYLALRFFQGSGGLLQVIQNIAWIPITQWTDASMSTLCFTHLLNLSLAFHTHRKTGEILRILDKGAALNNFFQMLLFSIFPTVADIVVALGYFLFKFGVLLSFIIASVMFLYGYISILITRWRTAQRRDYVAKDNATRAIYTDALLNYDTIKYFTAEENEINRYRHAFADFQQVEKKVIASLYLLNMAQNIIIVSGIAAGTAVVCAGVMHERSDAAELIVFLTFLQQLYAPLNNLGMIYRSINTSLVDSEKLMQLLAEPTDINDKPDAVSIATREPVIKFEDVAFSYDGAGEALKGLSFDVPTGKTVALVGESGSGKSTILRLLYRFYDINHGAITINGVDIRDMKQQSLRQHIAIIPQECALFNESIAFNLKYGKEGATDEEIRGASKAAQMHERVMSFADGYDTRVGERGVRLSGGEKQRIAIARALLKDAPILCLDEATSALDTNTEREIQAAFNQLSHGRTTIIIAHRLSTIAKADKILFIQNGTVLESGSHSELLALNGEFAKMWAKQVEGEVDELAEMTKEGGHAVGEDSKAKEQSAQEQEQTQAQSSDMATTPSQTTTSSSVSSHPRPQNNKKKHKNKRKGKGNACCIVHYMYLFGSDNETARADAAQKRM</sequence>
<keyword evidence="6 10" id="KW-1133">Transmembrane helix</keyword>
<dbReference type="InterPro" id="IPR003439">
    <property type="entry name" value="ABC_transporter-like_ATP-bd"/>
</dbReference>
<dbReference type="PANTHER" id="PTHR24221">
    <property type="entry name" value="ATP-BINDING CASSETTE SUB-FAMILY B"/>
    <property type="match status" value="1"/>
</dbReference>
<dbReference type="InterPro" id="IPR036640">
    <property type="entry name" value="ABC1_TM_sf"/>
</dbReference>
<reference evidence="13 14" key="1">
    <citation type="submission" date="2019-03" db="EMBL/GenBank/DDBJ databases">
        <title>Sequencing 23 genomes of Wallemia ichthyophaga.</title>
        <authorList>
            <person name="Gostincar C."/>
        </authorList>
    </citation>
    <scope>NUCLEOTIDE SEQUENCE [LARGE SCALE GENOMIC DNA]</scope>
    <source>
        <strain evidence="13 14">EXF-5753</strain>
    </source>
</reference>
<feature type="region of interest" description="Disordered" evidence="9">
    <location>
        <begin position="190"/>
        <end position="209"/>
    </location>
</feature>
<evidence type="ECO:0000256" key="9">
    <source>
        <dbReference type="SAM" id="MobiDB-lite"/>
    </source>
</evidence>
<dbReference type="InterPro" id="IPR003593">
    <property type="entry name" value="AAA+_ATPase"/>
</dbReference>
<keyword evidence="2" id="KW-0813">Transport</keyword>
<gene>
    <name evidence="13" type="ORF">E3P99_02443</name>
</gene>
<evidence type="ECO:0000256" key="1">
    <source>
        <dbReference type="ARBA" id="ARBA00004141"/>
    </source>
</evidence>
<dbReference type="InterPro" id="IPR027417">
    <property type="entry name" value="P-loop_NTPase"/>
</dbReference>
<dbReference type="PROSITE" id="PS50893">
    <property type="entry name" value="ABC_TRANSPORTER_2"/>
    <property type="match status" value="1"/>
</dbReference>
<comment type="subcellular location">
    <subcellularLocation>
        <location evidence="1">Membrane</location>
        <topology evidence="1">Multi-pass membrane protein</topology>
    </subcellularLocation>
</comment>
<proteinExistence type="inferred from homology"/>
<feature type="transmembrane region" description="Helical" evidence="10">
    <location>
        <begin position="12"/>
        <end position="35"/>
    </location>
</feature>
<feature type="region of interest" description="Disordered" evidence="9">
    <location>
        <begin position="840"/>
        <end position="898"/>
    </location>
</feature>
<dbReference type="OrthoDB" id="6500128at2759"/>
<keyword evidence="4" id="KW-0547">Nucleotide-binding</keyword>
<evidence type="ECO:0000256" key="2">
    <source>
        <dbReference type="ARBA" id="ARBA00022448"/>
    </source>
</evidence>
<feature type="transmembrane region" description="Helical" evidence="10">
    <location>
        <begin position="159"/>
        <end position="182"/>
    </location>
</feature>
<evidence type="ECO:0000259" key="12">
    <source>
        <dbReference type="PROSITE" id="PS50929"/>
    </source>
</evidence>
<keyword evidence="14" id="KW-1185">Reference proteome</keyword>
<evidence type="ECO:0000256" key="3">
    <source>
        <dbReference type="ARBA" id="ARBA00022692"/>
    </source>
</evidence>
<accession>A0A4T0FKB7</accession>
<evidence type="ECO:0000259" key="11">
    <source>
        <dbReference type="PROSITE" id="PS50893"/>
    </source>
</evidence>
<dbReference type="GO" id="GO:0140359">
    <property type="term" value="F:ABC-type transporter activity"/>
    <property type="evidence" value="ECO:0007669"/>
    <property type="project" value="InterPro"/>
</dbReference>
<name>A0A4T0FKB7_9BASI</name>
<dbReference type="PROSITE" id="PS50929">
    <property type="entry name" value="ABC_TM1F"/>
    <property type="match status" value="1"/>
</dbReference>
<keyword evidence="5" id="KW-0067">ATP-binding</keyword>
<evidence type="ECO:0000256" key="4">
    <source>
        <dbReference type="ARBA" id="ARBA00022741"/>
    </source>
</evidence>
<feature type="compositionally biased region" description="Basic residues" evidence="9">
    <location>
        <begin position="887"/>
        <end position="898"/>
    </location>
</feature>
<dbReference type="Pfam" id="PF00664">
    <property type="entry name" value="ABC_membrane"/>
    <property type="match status" value="1"/>
</dbReference>
<keyword evidence="7 10" id="KW-0472">Membrane</keyword>
<evidence type="ECO:0008006" key="15">
    <source>
        <dbReference type="Google" id="ProtNLM"/>
    </source>
</evidence>
<dbReference type="AlphaFoldDB" id="A0A4T0FKB7"/>
<dbReference type="InterPro" id="IPR011527">
    <property type="entry name" value="ABC1_TM_dom"/>
</dbReference>
<dbReference type="FunFam" id="3.40.50.300:FF:000287">
    <property type="entry name" value="Multidrug ABC transporter ATP-binding protein"/>
    <property type="match status" value="1"/>
</dbReference>
<feature type="domain" description="ABC transmembrane type-1" evidence="12">
    <location>
        <begin position="272"/>
        <end position="554"/>
    </location>
</feature>
<dbReference type="PANTHER" id="PTHR24221:SF648">
    <property type="entry name" value="ABC-TYPE TRANSPORTER ATR1"/>
    <property type="match status" value="1"/>
</dbReference>
<dbReference type="CDD" id="cd18583">
    <property type="entry name" value="ABC_6TM_HMT1"/>
    <property type="match status" value="1"/>
</dbReference>
<dbReference type="InterPro" id="IPR039421">
    <property type="entry name" value="Type_1_exporter"/>
</dbReference>
<dbReference type="Proteomes" id="UP000310189">
    <property type="component" value="Unassembled WGS sequence"/>
</dbReference>
<feature type="domain" description="ABC transporter" evidence="11">
    <location>
        <begin position="588"/>
        <end position="822"/>
    </location>
</feature>
<feature type="transmembrane region" description="Helical" evidence="10">
    <location>
        <begin position="88"/>
        <end position="115"/>
    </location>
</feature>
<evidence type="ECO:0000256" key="8">
    <source>
        <dbReference type="ARBA" id="ARBA00024363"/>
    </source>
</evidence>
<keyword evidence="3 10" id="KW-0812">Transmembrane</keyword>
<feature type="transmembrane region" description="Helical" evidence="10">
    <location>
        <begin position="266"/>
        <end position="288"/>
    </location>
</feature>